<accession>A0A1V0BE53</accession>
<reference evidence="1 4" key="2">
    <citation type="submission" date="2017-03" db="EMBL/GenBank/DDBJ databases">
        <title>Rapid Whole Genome Sequencing of Comamonas kerstersii Causing Continuous ambulatory Peritoneal Dialysis-Associated Peritonitis.</title>
        <authorList>
            <person name="Zheng B."/>
        </authorList>
    </citation>
    <scope>NUCLEOTIDE SEQUENCE [LARGE SCALE GENOMIC DNA]</scope>
    <source>
        <strain evidence="1 4">8943</strain>
    </source>
</reference>
<dbReference type="EMBL" id="CP020121">
    <property type="protein sequence ID" value="AQZ98209.1"/>
    <property type="molecule type" value="Genomic_DNA"/>
</dbReference>
<proteinExistence type="predicted"/>
<dbReference type="Pfam" id="PF05258">
    <property type="entry name" value="DciA"/>
    <property type="match status" value="1"/>
</dbReference>
<evidence type="ECO:0000313" key="3">
    <source>
        <dbReference type="Proteomes" id="UP000053300"/>
    </source>
</evidence>
<accession>A0A1V3TMK6</accession>
<sequence>MHSRRHIAISLEQAAHTSPMLSSLVKQAQDANARLKCIAPLLPPGLRPHVQPGPLEGDVWCLIVKNSAAASKLRHLLPGLEAHLRNKGWNVNRIQIKILNASPWQSPM</sequence>
<dbReference type="OrthoDB" id="9155022at2"/>
<dbReference type="AlphaFoldDB" id="A0A0W7Z021"/>
<dbReference type="RefSeq" id="WP_054067370.1">
    <property type="nucleotide sequence ID" value="NZ_CAUCIF010000002.1"/>
</dbReference>
<dbReference type="GeneID" id="83039263"/>
<gene>
    <name evidence="2" type="ORF">AS359_03975</name>
    <name evidence="1" type="ORF">B5M06_08000</name>
</gene>
<dbReference type="STRING" id="225992.B5M06_08000"/>
<evidence type="ECO:0000313" key="2">
    <source>
        <dbReference type="EMBL" id="KUF40673.1"/>
    </source>
</evidence>
<accession>A0A0W7Z021</accession>
<dbReference type="EMBL" id="LPXH01000027">
    <property type="protein sequence ID" value="KUF40673.1"/>
    <property type="molecule type" value="Genomic_DNA"/>
</dbReference>
<reference evidence="2 3" key="1">
    <citation type="submission" date="2015-12" db="EMBL/GenBank/DDBJ databases">
        <title>Complete genome sequence of a multi-drug resistant strain Acidovorax sp. 12322-1.</title>
        <authorList>
            <person name="Ming D."/>
            <person name="Wang M."/>
            <person name="Hu S."/>
            <person name="Zhou Y."/>
            <person name="Jiang T."/>
        </authorList>
    </citation>
    <scope>NUCLEOTIDE SEQUENCE [LARGE SCALE GENOMIC DNA]</scope>
    <source>
        <strain evidence="2 3">12322-1</strain>
    </source>
</reference>
<keyword evidence="3" id="KW-1185">Reference proteome</keyword>
<name>A0A0W7Z021_9BURK</name>
<evidence type="ECO:0000313" key="1">
    <source>
        <dbReference type="EMBL" id="AQZ98209.1"/>
    </source>
</evidence>
<organism evidence="2 3">
    <name type="scientific">Comamonas kerstersii</name>
    <dbReference type="NCBI Taxonomy" id="225992"/>
    <lineage>
        <taxon>Bacteria</taxon>
        <taxon>Pseudomonadati</taxon>
        <taxon>Pseudomonadota</taxon>
        <taxon>Betaproteobacteria</taxon>
        <taxon>Burkholderiales</taxon>
        <taxon>Comamonadaceae</taxon>
        <taxon>Comamonas</taxon>
    </lineage>
</organism>
<dbReference type="Proteomes" id="UP000242792">
    <property type="component" value="Chromosome"/>
</dbReference>
<protein>
    <recommendedName>
        <fullName evidence="5">DUF721 domain-containing protein</fullName>
    </recommendedName>
</protein>
<dbReference type="InterPro" id="IPR007922">
    <property type="entry name" value="DciA-like"/>
</dbReference>
<evidence type="ECO:0000313" key="4">
    <source>
        <dbReference type="Proteomes" id="UP000242792"/>
    </source>
</evidence>
<dbReference type="Proteomes" id="UP000053300">
    <property type="component" value="Unassembled WGS sequence"/>
</dbReference>
<dbReference type="KEGG" id="cke:B5M06_08000"/>
<evidence type="ECO:0008006" key="5">
    <source>
        <dbReference type="Google" id="ProtNLM"/>
    </source>
</evidence>